<accession>A0A0L0TDW2</accession>
<reference evidence="8" key="2">
    <citation type="submission" date="2009-11" db="EMBL/GenBank/DDBJ databases">
        <title>The Genome Sequence of Allomyces macrogynus strain ATCC 38327.</title>
        <authorList>
            <consortium name="The Broad Institute Genome Sequencing Platform"/>
            <person name="Russ C."/>
            <person name="Cuomo C."/>
            <person name="Shea T."/>
            <person name="Young S.K."/>
            <person name="Zeng Q."/>
            <person name="Koehrsen M."/>
            <person name="Haas B."/>
            <person name="Borodovsky M."/>
            <person name="Guigo R."/>
            <person name="Alvarado L."/>
            <person name="Berlin A."/>
            <person name="Borenstein D."/>
            <person name="Chen Z."/>
            <person name="Engels R."/>
            <person name="Freedman E."/>
            <person name="Gellesch M."/>
            <person name="Goldberg J."/>
            <person name="Griggs A."/>
            <person name="Gujja S."/>
            <person name="Heiman D."/>
            <person name="Hepburn T."/>
            <person name="Howarth C."/>
            <person name="Jen D."/>
            <person name="Larson L."/>
            <person name="Lewis B."/>
            <person name="Mehta T."/>
            <person name="Park D."/>
            <person name="Pearson M."/>
            <person name="Roberts A."/>
            <person name="Saif S."/>
            <person name="Shenoy N."/>
            <person name="Sisk P."/>
            <person name="Stolte C."/>
            <person name="Sykes S."/>
            <person name="Walk T."/>
            <person name="White J."/>
            <person name="Yandava C."/>
            <person name="Burger G."/>
            <person name="Gray M.W."/>
            <person name="Holland P.W.H."/>
            <person name="King N."/>
            <person name="Lang F.B.F."/>
            <person name="Roger A.J."/>
            <person name="Ruiz-Trillo I."/>
            <person name="Lander E."/>
            <person name="Nusbaum C."/>
        </authorList>
    </citation>
    <scope>NUCLEOTIDE SEQUENCE [LARGE SCALE GENOMIC DNA]</scope>
    <source>
        <strain evidence="8">ATCC 38327</strain>
    </source>
</reference>
<dbReference type="STRING" id="578462.A0A0L0TDW2"/>
<keyword evidence="2" id="KW-0132">Cell division</keyword>
<organism evidence="7 8">
    <name type="scientific">Allomyces macrogynus (strain ATCC 38327)</name>
    <name type="common">Allomyces javanicus var. macrogynus</name>
    <dbReference type="NCBI Taxonomy" id="578462"/>
    <lineage>
        <taxon>Eukaryota</taxon>
        <taxon>Fungi</taxon>
        <taxon>Fungi incertae sedis</taxon>
        <taxon>Blastocladiomycota</taxon>
        <taxon>Blastocladiomycetes</taxon>
        <taxon>Blastocladiales</taxon>
        <taxon>Blastocladiaceae</taxon>
        <taxon>Allomyces</taxon>
    </lineage>
</organism>
<dbReference type="GO" id="GO:0070979">
    <property type="term" value="P:protein K11-linked ubiquitination"/>
    <property type="evidence" value="ECO:0007669"/>
    <property type="project" value="TreeGrafter"/>
</dbReference>
<dbReference type="GO" id="GO:0060090">
    <property type="term" value="F:molecular adaptor activity"/>
    <property type="evidence" value="ECO:0007669"/>
    <property type="project" value="TreeGrafter"/>
</dbReference>
<dbReference type="PANTHER" id="PTHR12827">
    <property type="entry name" value="MEIOTIC CHECKPOINT REGULATOR TSG24 FAMILY MEMBER"/>
    <property type="match status" value="1"/>
</dbReference>
<dbReference type="Gene3D" id="1.25.10.10">
    <property type="entry name" value="Leucine-rich Repeat Variant"/>
    <property type="match status" value="1"/>
</dbReference>
<feature type="region of interest" description="Disordered" evidence="5">
    <location>
        <begin position="558"/>
        <end position="579"/>
    </location>
</feature>
<evidence type="ECO:0000313" key="7">
    <source>
        <dbReference type="EMBL" id="KNE72774.1"/>
    </source>
</evidence>
<evidence type="ECO:0000256" key="3">
    <source>
        <dbReference type="ARBA" id="ARBA00022776"/>
    </source>
</evidence>
<evidence type="ECO:0000256" key="2">
    <source>
        <dbReference type="ARBA" id="ARBA00022618"/>
    </source>
</evidence>
<evidence type="ECO:0000256" key="5">
    <source>
        <dbReference type="SAM" id="MobiDB-lite"/>
    </source>
</evidence>
<evidence type="ECO:0000256" key="4">
    <source>
        <dbReference type="ARBA" id="ARBA00023306"/>
    </source>
</evidence>
<gene>
    <name evidence="7" type="ORF">AMAG_17102</name>
</gene>
<feature type="signal peptide" evidence="6">
    <location>
        <begin position="1"/>
        <end position="16"/>
    </location>
</feature>
<dbReference type="GO" id="GO:0051301">
    <property type="term" value="P:cell division"/>
    <property type="evidence" value="ECO:0007669"/>
    <property type="project" value="UniProtKB-KW"/>
</dbReference>
<dbReference type="InterPro" id="IPR024990">
    <property type="entry name" value="Apc1"/>
</dbReference>
<evidence type="ECO:0000256" key="6">
    <source>
        <dbReference type="SAM" id="SignalP"/>
    </source>
</evidence>
<feature type="chain" id="PRO_5005548594" evidence="6">
    <location>
        <begin position="17"/>
        <end position="1353"/>
    </location>
</feature>
<keyword evidence="8" id="KW-1185">Reference proteome</keyword>
<sequence>MPCVALAVVSLPLALGGGLLILPSPSAHDHDADLHPVLAITHHPLAAPYQVALDAGSVDSVFDTLPFAIAPSDTVIPVTAPGILAEHLLVRRAGAPPILYWITTRDSVTDAHMPKADTWHGASQDPYAQSAPHLRGHDAAGSPSFNTQSPASGHGTVLSAGHFGESTVYVAAASARYARIAAVRVAQATASARTVHAAYAVHDADGNDRIALVAHDSVKLVDAMSLATVAKTTHVVAARAVMSGTRRVLLVVRKDGRVEAWDGARTVVPAPAAVAGIHAAHGDSVWVETTDGAVVAARVVVRAWDRGQVPDAQALLLSARQHLDAVLAQVLDPAQLAAIPTPDDLVSTLFAHYPETVSVVTTALFWLLEDWSLSIVHVHPRRALAAVLADLAARLGWSRHLAAVLVQFPDLPVPAAVTAAPQVAEPDPVPDLLQDLGAVFSRTPRARATPPVPARVLPRVAWARRTLATINGSLTTPRTLAALTPQPAIERNLPWAWLILVSLARAAYPSHSTPPSAPTPQPTPPLPLLPAPLRRTGAPALLDAQSRLLTIPTPVTLTGPPLTHAPPVTPTAPVNDDPDRTEAAKRAARAAHEAYAIAVPLHLAERTRVVTDVVRRYLAVPLARAMIRAGTTQVQDPATSAAAGVRDTGVFIADASDEEDVMTVVVPYPDNESLAITINAKAVAPETGAGDDDVPTTGTATVPIPRACAAHLIAAQFHAGAGAALAAAVSMLPVDYATALARARTCASGTVMGGYLLASGLLGHLRGADRTATVRTLRDASNPLVTAGYLVGMAASNARDEKARHVLGVYFPRAVGVPKDLDPSVDVAVHVGAVLAMGIVTRWQVHDVALDAMVEVLETWGSRDARVVFAASVGLAIALDAPNAHAKDRVVARLVKIVRAKLGTTAAISAIATLGLISRGTSDPAAVAACRLPTVGAAAVAPDEAMHRVIATRWMTEWEAMDTSSEGVEKYARLVEEDDGVRAMVAAGACHALGVRYAGSGNERAVETCLEWADWVTSVAARSGDGSLAARIAAHAAHHAAHTILVAASLIAAGTGHPRIYARVAHLHARLGPNVPDAHHTASNLALGFILLAQGRLRPDVDPVAVAAAAFPQYSDDEVHFLMRHLWVRAARTADVVVRDAEGSHEVVPVSATVNWDDGRDPAVVTMPGVINDLARVAHVAIGTRWRDRVAPIEFVGLPPPTVYVQRKPDPGAELARALAVPLHRLAGAAVRGVLDPADARMLRAIRAAGARLPAEAAVEVTRVFVAARHTAATAAGAGAVPWGPPGWIDVWRDLSVDARRAAAAVVLLGAGGGDAAVAAGSRTAEEVARVAGSGLDLGVAQISAALLEHGGS</sequence>
<dbReference type="OrthoDB" id="26401at2759"/>
<keyword evidence="4" id="KW-0131">Cell cycle</keyword>
<dbReference type="eggNOG" id="KOG1858">
    <property type="taxonomic scope" value="Eukaryota"/>
</dbReference>
<reference evidence="7 8" key="1">
    <citation type="submission" date="2009-11" db="EMBL/GenBank/DDBJ databases">
        <title>Annotation of Allomyces macrogynus ATCC 38327.</title>
        <authorList>
            <consortium name="The Broad Institute Genome Sequencing Platform"/>
            <person name="Russ C."/>
            <person name="Cuomo C."/>
            <person name="Burger G."/>
            <person name="Gray M.W."/>
            <person name="Holland P.W.H."/>
            <person name="King N."/>
            <person name="Lang F.B.F."/>
            <person name="Roger A.J."/>
            <person name="Ruiz-Trillo I."/>
            <person name="Young S.K."/>
            <person name="Zeng Q."/>
            <person name="Gargeya S."/>
            <person name="Fitzgerald M."/>
            <person name="Haas B."/>
            <person name="Abouelleil A."/>
            <person name="Alvarado L."/>
            <person name="Arachchi H.M."/>
            <person name="Berlin A."/>
            <person name="Chapman S.B."/>
            <person name="Gearin G."/>
            <person name="Goldberg J."/>
            <person name="Griggs A."/>
            <person name="Gujja S."/>
            <person name="Hansen M."/>
            <person name="Heiman D."/>
            <person name="Howarth C."/>
            <person name="Larimer J."/>
            <person name="Lui A."/>
            <person name="MacDonald P.J.P."/>
            <person name="McCowen C."/>
            <person name="Montmayeur A."/>
            <person name="Murphy C."/>
            <person name="Neiman D."/>
            <person name="Pearson M."/>
            <person name="Priest M."/>
            <person name="Roberts A."/>
            <person name="Saif S."/>
            <person name="Shea T."/>
            <person name="Sisk P."/>
            <person name="Stolte C."/>
            <person name="Sykes S."/>
            <person name="Wortman J."/>
            <person name="Nusbaum C."/>
            <person name="Birren B."/>
        </authorList>
    </citation>
    <scope>NUCLEOTIDE SEQUENCE [LARGE SCALE GENOMIC DNA]</scope>
    <source>
        <strain evidence="7 8">ATCC 38327</strain>
    </source>
</reference>
<proteinExistence type="inferred from homology"/>
<evidence type="ECO:0000256" key="1">
    <source>
        <dbReference type="ARBA" id="ARBA00010547"/>
    </source>
</evidence>
<dbReference type="GO" id="GO:0005680">
    <property type="term" value="C:anaphase-promoting complex"/>
    <property type="evidence" value="ECO:0007669"/>
    <property type="project" value="InterPro"/>
</dbReference>
<name>A0A0L0TDW2_ALLM3</name>
<dbReference type="GO" id="GO:0007091">
    <property type="term" value="P:metaphase/anaphase transition of mitotic cell cycle"/>
    <property type="evidence" value="ECO:0007669"/>
    <property type="project" value="TreeGrafter"/>
</dbReference>
<dbReference type="VEuPathDB" id="FungiDB:AMAG_17102"/>
<protein>
    <submittedName>
        <fullName evidence="7">Uncharacterized protein</fullName>
    </submittedName>
</protein>
<feature type="region of interest" description="Disordered" evidence="5">
    <location>
        <begin position="115"/>
        <end position="152"/>
    </location>
</feature>
<evidence type="ECO:0000313" key="8">
    <source>
        <dbReference type="Proteomes" id="UP000054350"/>
    </source>
</evidence>
<keyword evidence="3" id="KW-0498">Mitosis</keyword>
<keyword evidence="6" id="KW-0732">Signal</keyword>
<dbReference type="InterPro" id="IPR011989">
    <property type="entry name" value="ARM-like"/>
</dbReference>
<dbReference type="Proteomes" id="UP000054350">
    <property type="component" value="Unassembled WGS sequence"/>
</dbReference>
<dbReference type="EMBL" id="GG745383">
    <property type="protein sequence ID" value="KNE72774.1"/>
    <property type="molecule type" value="Genomic_DNA"/>
</dbReference>
<dbReference type="PANTHER" id="PTHR12827:SF3">
    <property type="entry name" value="ANAPHASE-PROMOTING COMPLEX SUBUNIT 1"/>
    <property type="match status" value="1"/>
</dbReference>
<dbReference type="GO" id="GO:0031145">
    <property type="term" value="P:anaphase-promoting complex-dependent catabolic process"/>
    <property type="evidence" value="ECO:0007669"/>
    <property type="project" value="TreeGrafter"/>
</dbReference>
<comment type="similarity">
    <text evidence="1">Belongs to the APC1 family.</text>
</comment>